<dbReference type="GO" id="GO:0043130">
    <property type="term" value="F:ubiquitin binding"/>
    <property type="evidence" value="ECO:0007669"/>
    <property type="project" value="InterPro"/>
</dbReference>
<dbReference type="Gene3D" id="1.10.8.10">
    <property type="entry name" value="DNA helicase RuvA subunit, C-terminal domain"/>
    <property type="match status" value="1"/>
</dbReference>
<dbReference type="InterPro" id="IPR009060">
    <property type="entry name" value="UBA-like_sf"/>
</dbReference>
<evidence type="ECO:0000256" key="2">
    <source>
        <dbReference type="ARBA" id="ARBA00022692"/>
    </source>
</evidence>
<dbReference type="PANTHER" id="PTHR43066:SF21">
    <property type="entry name" value="UBIQUITIN-ASSOCIATED DOMAIN-CONTAINING PROTEIN 2"/>
    <property type="match status" value="1"/>
</dbReference>
<evidence type="ECO:0000313" key="8">
    <source>
        <dbReference type="EMBL" id="CAG8539425.1"/>
    </source>
</evidence>
<dbReference type="PROSITE" id="PS51140">
    <property type="entry name" value="CUE"/>
    <property type="match status" value="1"/>
</dbReference>
<dbReference type="SUPFAM" id="SSF46934">
    <property type="entry name" value="UBA-like"/>
    <property type="match status" value="1"/>
</dbReference>
<protein>
    <submittedName>
        <fullName evidence="8">2760_t:CDS:1</fullName>
    </submittedName>
</protein>
<dbReference type="OrthoDB" id="272778at2759"/>
<keyword evidence="4 6" id="KW-0472">Membrane</keyword>
<name>A0A9N9FIW0_9GLOM</name>
<evidence type="ECO:0000259" key="7">
    <source>
        <dbReference type="PROSITE" id="PS51140"/>
    </source>
</evidence>
<feature type="transmembrane region" description="Helical" evidence="6">
    <location>
        <begin position="12"/>
        <end position="29"/>
    </location>
</feature>
<dbReference type="InterPro" id="IPR035952">
    <property type="entry name" value="Rhomboid-like_sf"/>
</dbReference>
<feature type="compositionally biased region" description="Basic and acidic residues" evidence="5">
    <location>
        <begin position="237"/>
        <end position="246"/>
    </location>
</feature>
<dbReference type="PANTHER" id="PTHR43066">
    <property type="entry name" value="RHOMBOID-RELATED PROTEIN"/>
    <property type="match status" value="1"/>
</dbReference>
<organism evidence="8 9">
    <name type="scientific">Paraglomus occultum</name>
    <dbReference type="NCBI Taxonomy" id="144539"/>
    <lineage>
        <taxon>Eukaryota</taxon>
        <taxon>Fungi</taxon>
        <taxon>Fungi incertae sedis</taxon>
        <taxon>Mucoromycota</taxon>
        <taxon>Glomeromycotina</taxon>
        <taxon>Glomeromycetes</taxon>
        <taxon>Paraglomerales</taxon>
        <taxon>Paraglomeraceae</taxon>
        <taxon>Paraglomus</taxon>
    </lineage>
</organism>
<keyword evidence="9" id="KW-1185">Reference proteome</keyword>
<reference evidence="8" key="1">
    <citation type="submission" date="2021-06" db="EMBL/GenBank/DDBJ databases">
        <authorList>
            <person name="Kallberg Y."/>
            <person name="Tangrot J."/>
            <person name="Rosling A."/>
        </authorList>
    </citation>
    <scope>NUCLEOTIDE SEQUENCE</scope>
    <source>
        <strain evidence="8">IA702</strain>
    </source>
</reference>
<dbReference type="SUPFAM" id="SSF144091">
    <property type="entry name" value="Rhomboid-like"/>
    <property type="match status" value="1"/>
</dbReference>
<gene>
    <name evidence="8" type="ORF">POCULU_LOCUS4460</name>
</gene>
<evidence type="ECO:0000256" key="3">
    <source>
        <dbReference type="ARBA" id="ARBA00022989"/>
    </source>
</evidence>
<sequence length="298" mass="32668">MSASGFYNAPITKALFFGIGGCSIAAIMLTNKSNSVSQSIHQIVNHSEFLRLLTSYSGFSGTSELIGGWIILYHLRLIERQFGSAKYAAFLFASTALSTLFELGVSLLGRSFGFTYASTSPYALIFAGLYQYQQIIPDEYNSQSYGLPLNNKFIPNMAGLLLLFSKYPHSTISGICGLAAGAIYRSGIFKLSRWRSPEFLNRFASSFLLPIIGSSQPQRPSNSSSAMLDENTSGSSDRTRGSDSHEIPTTQQPLTVNRDAVANLQTIFPDSDESVIIRALRDSDNDMNRAVQYLLDHS</sequence>
<dbReference type="EMBL" id="CAJVPJ010000580">
    <property type="protein sequence ID" value="CAG8539425.1"/>
    <property type="molecule type" value="Genomic_DNA"/>
</dbReference>
<keyword evidence="2 6" id="KW-0812">Transmembrane</keyword>
<dbReference type="Proteomes" id="UP000789572">
    <property type="component" value="Unassembled WGS sequence"/>
</dbReference>
<dbReference type="CDD" id="cd14279">
    <property type="entry name" value="CUE"/>
    <property type="match status" value="1"/>
</dbReference>
<keyword evidence="3 6" id="KW-1133">Transmembrane helix</keyword>
<evidence type="ECO:0000256" key="1">
    <source>
        <dbReference type="ARBA" id="ARBA00004141"/>
    </source>
</evidence>
<proteinExistence type="predicted"/>
<comment type="caution">
    <text evidence="8">The sequence shown here is derived from an EMBL/GenBank/DDBJ whole genome shotgun (WGS) entry which is preliminary data.</text>
</comment>
<feature type="domain" description="CUE" evidence="7">
    <location>
        <begin position="256"/>
        <end position="298"/>
    </location>
</feature>
<accession>A0A9N9FIW0</accession>
<dbReference type="GO" id="GO:0016020">
    <property type="term" value="C:membrane"/>
    <property type="evidence" value="ECO:0007669"/>
    <property type="project" value="UniProtKB-SubCell"/>
</dbReference>
<dbReference type="Pfam" id="PF02845">
    <property type="entry name" value="CUE"/>
    <property type="match status" value="1"/>
</dbReference>
<comment type="subcellular location">
    <subcellularLocation>
        <location evidence="1">Membrane</location>
        <topology evidence="1">Multi-pass membrane protein</topology>
    </subcellularLocation>
</comment>
<feature type="region of interest" description="Disordered" evidence="5">
    <location>
        <begin position="215"/>
        <end position="256"/>
    </location>
</feature>
<evidence type="ECO:0000256" key="6">
    <source>
        <dbReference type="SAM" id="Phobius"/>
    </source>
</evidence>
<feature type="transmembrane region" description="Helical" evidence="6">
    <location>
        <begin position="87"/>
        <end position="108"/>
    </location>
</feature>
<evidence type="ECO:0000256" key="5">
    <source>
        <dbReference type="SAM" id="MobiDB-lite"/>
    </source>
</evidence>
<feature type="compositionally biased region" description="Low complexity" evidence="5">
    <location>
        <begin position="215"/>
        <end position="225"/>
    </location>
</feature>
<feature type="transmembrane region" description="Helical" evidence="6">
    <location>
        <begin position="49"/>
        <end position="75"/>
    </location>
</feature>
<dbReference type="GO" id="GO:0004252">
    <property type="term" value="F:serine-type endopeptidase activity"/>
    <property type="evidence" value="ECO:0007669"/>
    <property type="project" value="TreeGrafter"/>
</dbReference>
<evidence type="ECO:0000313" key="9">
    <source>
        <dbReference type="Proteomes" id="UP000789572"/>
    </source>
</evidence>
<dbReference type="InterPro" id="IPR003892">
    <property type="entry name" value="CUE"/>
</dbReference>
<dbReference type="AlphaFoldDB" id="A0A9N9FIW0"/>
<evidence type="ECO:0000256" key="4">
    <source>
        <dbReference type="ARBA" id="ARBA00023136"/>
    </source>
</evidence>